<name>A0A7X3JY30_9BACL</name>
<protein>
    <submittedName>
        <fullName evidence="3">Helix-turn-helix domain-containing protein</fullName>
    </submittedName>
</protein>
<accession>A0A7X3JY30</accession>
<dbReference type="GO" id="GO:0005829">
    <property type="term" value="C:cytosol"/>
    <property type="evidence" value="ECO:0007669"/>
    <property type="project" value="TreeGrafter"/>
</dbReference>
<dbReference type="InterPro" id="IPR050807">
    <property type="entry name" value="TransReg_Diox_bact_type"/>
</dbReference>
<dbReference type="InterPro" id="IPR001387">
    <property type="entry name" value="Cro/C1-type_HTH"/>
</dbReference>
<comment type="caution">
    <text evidence="3">The sequence shown here is derived from an EMBL/GenBank/DDBJ whole genome shotgun (WGS) entry which is preliminary data.</text>
</comment>
<dbReference type="Proteomes" id="UP000490800">
    <property type="component" value="Unassembled WGS sequence"/>
</dbReference>
<proteinExistence type="predicted"/>
<organism evidence="3 4">
    <name type="scientific">Paenibacillus lutrae</name>
    <dbReference type="NCBI Taxonomy" id="2078573"/>
    <lineage>
        <taxon>Bacteria</taxon>
        <taxon>Bacillati</taxon>
        <taxon>Bacillota</taxon>
        <taxon>Bacilli</taxon>
        <taxon>Bacillales</taxon>
        <taxon>Paenibacillaceae</taxon>
        <taxon>Paenibacillus</taxon>
    </lineage>
</organism>
<dbReference type="SUPFAM" id="SSF47413">
    <property type="entry name" value="lambda repressor-like DNA-binding domains"/>
    <property type="match status" value="1"/>
</dbReference>
<dbReference type="PANTHER" id="PTHR46797:SF1">
    <property type="entry name" value="METHYLPHOSPHONATE SYNTHASE"/>
    <property type="match status" value="1"/>
</dbReference>
<dbReference type="GO" id="GO:0003700">
    <property type="term" value="F:DNA-binding transcription factor activity"/>
    <property type="evidence" value="ECO:0007669"/>
    <property type="project" value="TreeGrafter"/>
</dbReference>
<evidence type="ECO:0000313" key="4">
    <source>
        <dbReference type="Proteomes" id="UP000490800"/>
    </source>
</evidence>
<dbReference type="Gene3D" id="1.10.260.40">
    <property type="entry name" value="lambda repressor-like DNA-binding domains"/>
    <property type="match status" value="1"/>
</dbReference>
<dbReference type="OrthoDB" id="9812960at2"/>
<keyword evidence="4" id="KW-1185">Reference proteome</keyword>
<dbReference type="CDD" id="cd00093">
    <property type="entry name" value="HTH_XRE"/>
    <property type="match status" value="1"/>
</dbReference>
<feature type="domain" description="HTH cro/C1-type" evidence="2">
    <location>
        <begin position="7"/>
        <end position="62"/>
    </location>
</feature>
<gene>
    <name evidence="3" type="ORF">EDM21_03215</name>
</gene>
<dbReference type="AlphaFoldDB" id="A0A7X3JY30"/>
<evidence type="ECO:0000313" key="3">
    <source>
        <dbReference type="EMBL" id="MVO98552.1"/>
    </source>
</evidence>
<dbReference type="EMBL" id="RHLK01000002">
    <property type="protein sequence ID" value="MVO98552.1"/>
    <property type="molecule type" value="Genomic_DNA"/>
</dbReference>
<keyword evidence="1" id="KW-0238">DNA-binding</keyword>
<dbReference type="GO" id="GO:0003677">
    <property type="term" value="F:DNA binding"/>
    <property type="evidence" value="ECO:0007669"/>
    <property type="project" value="UniProtKB-KW"/>
</dbReference>
<dbReference type="SMART" id="SM00530">
    <property type="entry name" value="HTH_XRE"/>
    <property type="match status" value="1"/>
</dbReference>
<dbReference type="PANTHER" id="PTHR46797">
    <property type="entry name" value="HTH-TYPE TRANSCRIPTIONAL REGULATOR"/>
    <property type="match status" value="1"/>
</dbReference>
<reference evidence="3 4" key="1">
    <citation type="journal article" date="2019" name="Microorganisms">
        <title>Paenibacillus lutrae sp. nov., A Chitinolytic Species Isolated from A River Otter in Castril Natural Park, Granada, Spain.</title>
        <authorList>
            <person name="Rodriguez M."/>
            <person name="Reina J.C."/>
            <person name="Bejar V."/>
            <person name="Llamas I."/>
        </authorList>
    </citation>
    <scope>NUCLEOTIDE SEQUENCE [LARGE SCALE GENOMIC DNA]</scope>
    <source>
        <strain evidence="3 4">N10</strain>
    </source>
</reference>
<sequence length="131" mass="15068">MFFYDKLRDLRKLKGYTIRELADRSGVSAGYISQLENGNRNAPSPDVLMKLSEGLNIPYADLMKIAGYLEAPEAQENLPKAPVNLRRFLHDNDLVFDGIQLTDVDKEWMERMLSALFWKQRNRPSDSESDS</sequence>
<evidence type="ECO:0000256" key="1">
    <source>
        <dbReference type="ARBA" id="ARBA00023125"/>
    </source>
</evidence>
<dbReference type="PROSITE" id="PS50943">
    <property type="entry name" value="HTH_CROC1"/>
    <property type="match status" value="1"/>
</dbReference>
<dbReference type="Pfam" id="PF01381">
    <property type="entry name" value="HTH_3"/>
    <property type="match status" value="1"/>
</dbReference>
<dbReference type="InterPro" id="IPR010982">
    <property type="entry name" value="Lambda_DNA-bd_dom_sf"/>
</dbReference>
<dbReference type="RefSeq" id="WP_157332870.1">
    <property type="nucleotide sequence ID" value="NZ_RHLK01000002.1"/>
</dbReference>
<evidence type="ECO:0000259" key="2">
    <source>
        <dbReference type="PROSITE" id="PS50943"/>
    </source>
</evidence>